<protein>
    <submittedName>
        <fullName evidence="2">Uncharacterized protein</fullName>
    </submittedName>
</protein>
<sequence>MASEAIHNSDERCDAPKCHPETRTAVQEEILSWITRGDDDTEPKKILWVTGPAGSGKTAIAGSIAEIWTLAYGLLQNDGLQPLRGPILSSIERDLGIFRKRLRDQCKALLPQPILRRPQSPELTGWTKWKPLALSHWTLTKARLANEADQIEILSALLQAAGDVDFPFRVLIYNPDADITLFLDAKFAEIRRRYGLLPSWPTRADIKRLVHAASGQFIYASTVVRFLQNDKLPDPQARLLTVLNVRVQGAEKNPLVPLDALYTRILASSPDPLLAMKWLGGVHYFFRSRPALFVKQLLQDFEGQADHLLENLASLVKIPSTQESHQHPYEFYHKSLSDFLQSERCLEGFKNAFNDLAFEERFAQVLIGYIATRDDLCRSESGRLNNCLDAFWKSESDYWQYTYDEFKPPDATLANGPPPIEGIPPTVYDGGGKDYKSLCNLVDNAFTHLPDNRESLYLAGLVSSSSVVLRLGAHIEETRRELGLDFQDKCDGDGPESVTPTLPWGGGGPRWRSSIGPSSTLAGPRVNLPSESSPSNNHISLNFLDSSATPIENRSQVPPELDRFKVVCIFCQNNQKLGPGALASWRQSLAILGRIRLPVRRVRNQLVVWWGGAGRGGFLVICGRGILKGRGKSTLKGRECVGWGE</sequence>
<evidence type="ECO:0000256" key="1">
    <source>
        <dbReference type="SAM" id="MobiDB-lite"/>
    </source>
</evidence>
<feature type="region of interest" description="Disordered" evidence="1">
    <location>
        <begin position="488"/>
        <end position="534"/>
    </location>
</feature>
<comment type="caution">
    <text evidence="2">The sequence shown here is derived from an EMBL/GenBank/DDBJ whole genome shotgun (WGS) entry which is preliminary data.</text>
</comment>
<reference evidence="2 3" key="1">
    <citation type="journal article" date="2019" name="Nat. Ecol. Evol.">
        <title>Megaphylogeny resolves global patterns of mushroom evolution.</title>
        <authorList>
            <person name="Varga T."/>
            <person name="Krizsan K."/>
            <person name="Foldi C."/>
            <person name="Dima B."/>
            <person name="Sanchez-Garcia M."/>
            <person name="Sanchez-Ramirez S."/>
            <person name="Szollosi G.J."/>
            <person name="Szarkandi J.G."/>
            <person name="Papp V."/>
            <person name="Albert L."/>
            <person name="Andreopoulos W."/>
            <person name="Angelini C."/>
            <person name="Antonin V."/>
            <person name="Barry K.W."/>
            <person name="Bougher N.L."/>
            <person name="Buchanan P."/>
            <person name="Buyck B."/>
            <person name="Bense V."/>
            <person name="Catcheside P."/>
            <person name="Chovatia M."/>
            <person name="Cooper J."/>
            <person name="Damon W."/>
            <person name="Desjardin D."/>
            <person name="Finy P."/>
            <person name="Geml J."/>
            <person name="Haridas S."/>
            <person name="Hughes K."/>
            <person name="Justo A."/>
            <person name="Karasinski D."/>
            <person name="Kautmanova I."/>
            <person name="Kiss B."/>
            <person name="Kocsube S."/>
            <person name="Kotiranta H."/>
            <person name="LaButti K.M."/>
            <person name="Lechner B.E."/>
            <person name="Liimatainen K."/>
            <person name="Lipzen A."/>
            <person name="Lukacs Z."/>
            <person name="Mihaltcheva S."/>
            <person name="Morgado L.N."/>
            <person name="Niskanen T."/>
            <person name="Noordeloos M.E."/>
            <person name="Ohm R.A."/>
            <person name="Ortiz-Santana B."/>
            <person name="Ovrebo C."/>
            <person name="Racz N."/>
            <person name="Riley R."/>
            <person name="Savchenko A."/>
            <person name="Shiryaev A."/>
            <person name="Soop K."/>
            <person name="Spirin V."/>
            <person name="Szebenyi C."/>
            <person name="Tomsovsky M."/>
            <person name="Tulloss R.E."/>
            <person name="Uehling J."/>
            <person name="Grigoriev I.V."/>
            <person name="Vagvolgyi C."/>
            <person name="Papp T."/>
            <person name="Martin F.M."/>
            <person name="Miettinen O."/>
            <person name="Hibbett D.S."/>
            <person name="Nagy L.G."/>
        </authorList>
    </citation>
    <scope>NUCLEOTIDE SEQUENCE [LARGE SCALE GENOMIC DNA]</scope>
    <source>
        <strain evidence="2 3">FP101781</strain>
    </source>
</reference>
<evidence type="ECO:0000313" key="2">
    <source>
        <dbReference type="EMBL" id="TEB03948.1"/>
    </source>
</evidence>
<dbReference type="SUPFAM" id="SSF52540">
    <property type="entry name" value="P-loop containing nucleoside triphosphate hydrolases"/>
    <property type="match status" value="1"/>
</dbReference>
<proteinExistence type="predicted"/>
<name>A0A4Y7R4D0_COPMI</name>
<keyword evidence="3" id="KW-1185">Reference proteome</keyword>
<dbReference type="EMBL" id="QPFP01000691">
    <property type="protein sequence ID" value="TEB03948.1"/>
    <property type="molecule type" value="Genomic_DNA"/>
</dbReference>
<accession>A0A4Y7R4D0</accession>
<dbReference type="InterPro" id="IPR027417">
    <property type="entry name" value="P-loop_NTPase"/>
</dbReference>
<gene>
    <name evidence="2" type="ORF">FA13DRAFT_1723550</name>
</gene>
<dbReference type="AlphaFoldDB" id="A0A4Y7R4D0"/>
<dbReference type="Proteomes" id="UP000298030">
    <property type="component" value="Unassembled WGS sequence"/>
</dbReference>
<evidence type="ECO:0000313" key="3">
    <source>
        <dbReference type="Proteomes" id="UP000298030"/>
    </source>
</evidence>
<organism evidence="2 3">
    <name type="scientific">Coprinellus micaceus</name>
    <name type="common">Glistening ink-cap mushroom</name>
    <name type="synonym">Coprinus micaceus</name>
    <dbReference type="NCBI Taxonomy" id="71717"/>
    <lineage>
        <taxon>Eukaryota</taxon>
        <taxon>Fungi</taxon>
        <taxon>Dikarya</taxon>
        <taxon>Basidiomycota</taxon>
        <taxon>Agaricomycotina</taxon>
        <taxon>Agaricomycetes</taxon>
        <taxon>Agaricomycetidae</taxon>
        <taxon>Agaricales</taxon>
        <taxon>Agaricineae</taxon>
        <taxon>Psathyrellaceae</taxon>
        <taxon>Coprinellus</taxon>
    </lineage>
</organism>
<dbReference type="OrthoDB" id="674604at2759"/>